<reference evidence="10 11" key="1">
    <citation type="journal article" date="2024" name="Front Chem Biol">
        <title>Unveiling the potential of Daldinia eschscholtzii MFLUCC 19-0629 through bioactivity and bioinformatics studies for enhanced sustainable agriculture production.</title>
        <authorList>
            <person name="Brooks S."/>
            <person name="Weaver J.A."/>
            <person name="Klomchit A."/>
            <person name="Alharthi S.A."/>
            <person name="Onlamun T."/>
            <person name="Nurani R."/>
            <person name="Vong T.K."/>
            <person name="Alberti F."/>
            <person name="Greco C."/>
        </authorList>
    </citation>
    <scope>NUCLEOTIDE SEQUENCE [LARGE SCALE GENOMIC DNA]</scope>
    <source>
        <strain evidence="10">MFLUCC 19-0629</strain>
    </source>
</reference>
<evidence type="ECO:0000256" key="6">
    <source>
        <dbReference type="ARBA" id="ARBA00022833"/>
    </source>
</evidence>
<accession>A0AAX6MBP8</accession>
<evidence type="ECO:0000256" key="1">
    <source>
        <dbReference type="ARBA" id="ARBA00001947"/>
    </source>
</evidence>
<dbReference type="InterPro" id="IPR032466">
    <property type="entry name" value="Metal_Hydrolase"/>
</dbReference>
<organism evidence="10 11">
    <name type="scientific">Daldinia eschscholtzii</name>
    <dbReference type="NCBI Taxonomy" id="292717"/>
    <lineage>
        <taxon>Eukaryota</taxon>
        <taxon>Fungi</taxon>
        <taxon>Dikarya</taxon>
        <taxon>Ascomycota</taxon>
        <taxon>Pezizomycotina</taxon>
        <taxon>Sordariomycetes</taxon>
        <taxon>Xylariomycetidae</taxon>
        <taxon>Xylariales</taxon>
        <taxon>Hypoxylaceae</taxon>
        <taxon>Daldinia</taxon>
    </lineage>
</organism>
<dbReference type="CDD" id="cd00443">
    <property type="entry name" value="ADA_AMPD"/>
    <property type="match status" value="1"/>
</dbReference>
<dbReference type="Gene3D" id="3.20.20.140">
    <property type="entry name" value="Metal-dependent hydrolases"/>
    <property type="match status" value="1"/>
</dbReference>
<dbReference type="AlphaFoldDB" id="A0AAX6MBP8"/>
<evidence type="ECO:0000259" key="9">
    <source>
        <dbReference type="Pfam" id="PF00962"/>
    </source>
</evidence>
<name>A0AAX6MBP8_9PEZI</name>
<proteinExistence type="inferred from homology"/>
<keyword evidence="6" id="KW-0862">Zinc</keyword>
<dbReference type="SUPFAM" id="SSF51556">
    <property type="entry name" value="Metallo-dependent hydrolases"/>
    <property type="match status" value="1"/>
</dbReference>
<evidence type="ECO:0000313" key="11">
    <source>
        <dbReference type="Proteomes" id="UP001369815"/>
    </source>
</evidence>
<evidence type="ECO:0000256" key="5">
    <source>
        <dbReference type="ARBA" id="ARBA00022801"/>
    </source>
</evidence>
<comment type="similarity">
    <text evidence="2">Belongs to the metallo-dependent hydrolases superfamily. Adenosine and AMP deaminases family.</text>
</comment>
<keyword evidence="7" id="KW-0546">Nucleotide metabolism</keyword>
<sequence>MAQELKLDFKSMPKIELHAHLTGSISRQCLHEIWEIKKAAGETDLEDPLVVMPPGRHDYDLTTFFPLFSSYIYNLVNDAPSLELSTRSVVRDFAADGVVYLELRTTPRAMPTAGLDKAGYVAAVLQAISGEEQALAQTLHARLILSIDRRNTLDEALEVIALAKEFRDKGVVGVDLCGDPTKGDVALFTPAIKQAKAAGLKVTIHFAEAEASASEAELSTIMSWVPDRLGHVIHVPETVKRHITARKGIGLELCLSCNVHAKMIVGSFEAHHFGEWWCVDGPVVVPCTDDVGVFGSPLSNEWRLIQEHFKLRREEILGLARKGIEVIFADDAEKARLREIMW</sequence>
<dbReference type="FunFam" id="3.20.20.140:FF:000033">
    <property type="entry name" value="Adenosine deaminase-like protein"/>
    <property type="match status" value="1"/>
</dbReference>
<comment type="subunit">
    <text evidence="3">Monomer.</text>
</comment>
<comment type="catalytic activity">
    <reaction evidence="8">
        <text>N(6)-methyl-AMP + H2O + H(+) = IMP + methylamine</text>
        <dbReference type="Rhea" id="RHEA:16001"/>
        <dbReference type="ChEBI" id="CHEBI:15377"/>
        <dbReference type="ChEBI" id="CHEBI:15378"/>
        <dbReference type="ChEBI" id="CHEBI:58053"/>
        <dbReference type="ChEBI" id="CHEBI:59338"/>
        <dbReference type="ChEBI" id="CHEBI:144842"/>
    </reaction>
    <physiologicalReaction direction="left-to-right" evidence="8">
        <dbReference type="Rhea" id="RHEA:16002"/>
    </physiologicalReaction>
</comment>
<dbReference type="GO" id="GO:0004000">
    <property type="term" value="F:adenosine deaminase activity"/>
    <property type="evidence" value="ECO:0007669"/>
    <property type="project" value="TreeGrafter"/>
</dbReference>
<evidence type="ECO:0000256" key="4">
    <source>
        <dbReference type="ARBA" id="ARBA00022723"/>
    </source>
</evidence>
<feature type="domain" description="Adenosine deaminase" evidence="9">
    <location>
        <begin position="13"/>
        <end position="339"/>
    </location>
</feature>
<protein>
    <recommendedName>
        <fullName evidence="9">Adenosine deaminase domain-containing protein</fullName>
    </recommendedName>
</protein>
<comment type="cofactor">
    <cofactor evidence="1">
        <name>Zn(2+)</name>
        <dbReference type="ChEBI" id="CHEBI:29105"/>
    </cofactor>
</comment>
<evidence type="ECO:0000256" key="8">
    <source>
        <dbReference type="ARBA" id="ARBA00048787"/>
    </source>
</evidence>
<keyword evidence="4" id="KW-0479">Metal-binding</keyword>
<dbReference type="Proteomes" id="UP001369815">
    <property type="component" value="Unassembled WGS sequence"/>
</dbReference>
<evidence type="ECO:0000256" key="7">
    <source>
        <dbReference type="ARBA" id="ARBA00023080"/>
    </source>
</evidence>
<evidence type="ECO:0000313" key="10">
    <source>
        <dbReference type="EMBL" id="KAK6949846.1"/>
    </source>
</evidence>
<dbReference type="PANTHER" id="PTHR11409">
    <property type="entry name" value="ADENOSINE DEAMINASE"/>
    <property type="match status" value="1"/>
</dbReference>
<dbReference type="PANTHER" id="PTHR11409:SF42">
    <property type="entry name" value="ADENOSINE DEAMINASE-LIKE PROTEIN"/>
    <property type="match status" value="1"/>
</dbReference>
<keyword evidence="11" id="KW-1185">Reference proteome</keyword>
<dbReference type="GO" id="GO:0009117">
    <property type="term" value="P:nucleotide metabolic process"/>
    <property type="evidence" value="ECO:0007669"/>
    <property type="project" value="UniProtKB-KW"/>
</dbReference>
<dbReference type="GO" id="GO:0046872">
    <property type="term" value="F:metal ion binding"/>
    <property type="evidence" value="ECO:0007669"/>
    <property type="project" value="UniProtKB-KW"/>
</dbReference>
<gene>
    <name evidence="10" type="ORF">Daesc_008168</name>
</gene>
<evidence type="ECO:0000256" key="2">
    <source>
        <dbReference type="ARBA" id="ARBA00006676"/>
    </source>
</evidence>
<dbReference type="InterPro" id="IPR006330">
    <property type="entry name" value="Ado/ade_deaminase"/>
</dbReference>
<dbReference type="EMBL" id="JBANMG010000008">
    <property type="protein sequence ID" value="KAK6949846.1"/>
    <property type="molecule type" value="Genomic_DNA"/>
</dbReference>
<comment type="caution">
    <text evidence="10">The sequence shown here is derived from an EMBL/GenBank/DDBJ whole genome shotgun (WGS) entry which is preliminary data.</text>
</comment>
<dbReference type="Pfam" id="PF00962">
    <property type="entry name" value="A_deaminase"/>
    <property type="match status" value="1"/>
</dbReference>
<keyword evidence="5" id="KW-0378">Hydrolase</keyword>
<dbReference type="InterPro" id="IPR001365">
    <property type="entry name" value="A_deaminase_dom"/>
</dbReference>
<dbReference type="GO" id="GO:0046103">
    <property type="term" value="P:inosine biosynthetic process"/>
    <property type="evidence" value="ECO:0007669"/>
    <property type="project" value="TreeGrafter"/>
</dbReference>
<evidence type="ECO:0000256" key="3">
    <source>
        <dbReference type="ARBA" id="ARBA00011245"/>
    </source>
</evidence>
<dbReference type="GO" id="GO:0006154">
    <property type="term" value="P:adenosine catabolic process"/>
    <property type="evidence" value="ECO:0007669"/>
    <property type="project" value="TreeGrafter"/>
</dbReference>